<evidence type="ECO:0000313" key="3">
    <source>
        <dbReference type="Proteomes" id="UP000678499"/>
    </source>
</evidence>
<keyword evidence="3" id="KW-1185">Reference proteome</keyword>
<feature type="compositionally biased region" description="Basic residues" evidence="1">
    <location>
        <begin position="111"/>
        <end position="136"/>
    </location>
</feature>
<reference evidence="2" key="1">
    <citation type="submission" date="2020-11" db="EMBL/GenBank/DDBJ databases">
        <authorList>
            <person name="Tran Van P."/>
        </authorList>
    </citation>
    <scope>NUCLEOTIDE SEQUENCE</scope>
</reference>
<proteinExistence type="predicted"/>
<dbReference type="EMBL" id="CAJPEX010001814">
    <property type="protein sequence ID" value="CAG0919995.1"/>
    <property type="molecule type" value="Genomic_DNA"/>
</dbReference>
<dbReference type="EMBL" id="OA883851">
    <property type="protein sequence ID" value="CAD7279843.1"/>
    <property type="molecule type" value="Genomic_DNA"/>
</dbReference>
<gene>
    <name evidence="2" type="ORF">NMOB1V02_LOCUS7507</name>
</gene>
<dbReference type="AlphaFoldDB" id="A0A7R9BQT1"/>
<evidence type="ECO:0000256" key="1">
    <source>
        <dbReference type="SAM" id="MobiDB-lite"/>
    </source>
</evidence>
<sequence length="136" mass="15361">MYRLVLQVLEEDPNLPIRQGEKGDVEFFSARTGEVLHRLWNYTNKGIVSLTEFNSNGTSLMIAQGYQVRVVGVKYPKSVRFPRESEFKAMMKSSRKDDSSDSDGDDPPQEKRKRNVTKKKPPAGKSRGAGRGKKKA</sequence>
<protein>
    <submittedName>
        <fullName evidence="2">Uncharacterized protein</fullName>
    </submittedName>
</protein>
<evidence type="ECO:0000313" key="2">
    <source>
        <dbReference type="EMBL" id="CAD7279843.1"/>
    </source>
</evidence>
<dbReference type="Proteomes" id="UP000678499">
    <property type="component" value="Unassembled WGS sequence"/>
</dbReference>
<feature type="region of interest" description="Disordered" evidence="1">
    <location>
        <begin position="86"/>
        <end position="136"/>
    </location>
</feature>
<accession>A0A7R9BQT1</accession>
<organism evidence="2">
    <name type="scientific">Notodromas monacha</name>
    <dbReference type="NCBI Taxonomy" id="399045"/>
    <lineage>
        <taxon>Eukaryota</taxon>
        <taxon>Metazoa</taxon>
        <taxon>Ecdysozoa</taxon>
        <taxon>Arthropoda</taxon>
        <taxon>Crustacea</taxon>
        <taxon>Oligostraca</taxon>
        <taxon>Ostracoda</taxon>
        <taxon>Podocopa</taxon>
        <taxon>Podocopida</taxon>
        <taxon>Cypridocopina</taxon>
        <taxon>Cypridoidea</taxon>
        <taxon>Cyprididae</taxon>
        <taxon>Notodromas</taxon>
    </lineage>
</organism>
<name>A0A7R9BQT1_9CRUS</name>
<feature type="compositionally biased region" description="Basic and acidic residues" evidence="1">
    <location>
        <begin position="86"/>
        <end position="99"/>
    </location>
</feature>